<accession>A0A0P7ZKF8</accession>
<evidence type="ECO:0000313" key="1">
    <source>
        <dbReference type="EMBL" id="KPQ44532.1"/>
    </source>
</evidence>
<reference evidence="1 2" key="1">
    <citation type="submission" date="2015-09" db="EMBL/GenBank/DDBJ databases">
        <title>A metagenomics-based metabolic model of nitrate-dependent anaerobic oxidation of methane by Methanoperedens-like archaea.</title>
        <authorList>
            <person name="Arshad A."/>
            <person name="Speth D.R."/>
            <person name="De Graaf R.M."/>
            <person name="Op Den Camp H.J."/>
            <person name="Jetten M.S."/>
            <person name="Welte C.U."/>
        </authorList>
    </citation>
    <scope>NUCLEOTIDE SEQUENCE [LARGE SCALE GENOMIC DNA]</scope>
</reference>
<proteinExistence type="predicted"/>
<comment type="caution">
    <text evidence="1">The sequence shown here is derived from an EMBL/GenBank/DDBJ whole genome shotgun (WGS) entry which is preliminary data.</text>
</comment>
<gene>
    <name evidence="1" type="ORF">MPEBLZ_00899</name>
</gene>
<evidence type="ECO:0000313" key="2">
    <source>
        <dbReference type="Proteomes" id="UP000050360"/>
    </source>
</evidence>
<organism evidence="1 2">
    <name type="scientific">Candidatus Methanoperedens nitratireducens</name>
    <dbReference type="NCBI Taxonomy" id="1392998"/>
    <lineage>
        <taxon>Archaea</taxon>
        <taxon>Methanobacteriati</taxon>
        <taxon>Methanobacteriota</taxon>
        <taxon>Stenosarchaea group</taxon>
        <taxon>Methanomicrobia</taxon>
        <taxon>Methanosarcinales</taxon>
        <taxon>ANME-2 cluster</taxon>
        <taxon>Candidatus Methanoperedentaceae</taxon>
        <taxon>Candidatus Methanoperedens</taxon>
    </lineage>
</organism>
<dbReference type="Proteomes" id="UP000050360">
    <property type="component" value="Unassembled WGS sequence"/>
</dbReference>
<sequence>MRLLKIFYLTALLITITVSPVMAASTNNLTTLYIREDSFRNYDFLSETDSNTNVDWPVSMLFYNNADINKVKSIFFIGFGSILKGRLNDGAGWVWDSDGGTKGISSRYGHWLHMRVYADSDDRMYNLAWGYYVIGTTHYDEYPFESWSGYSEAAEEEFASIASSKGYSVSEDWSTFYNYHSGLELFSRY</sequence>
<protein>
    <submittedName>
        <fullName evidence="1">Uncharacterized protein</fullName>
    </submittedName>
</protein>
<name>A0A0P7ZKF8_9EURY</name>
<dbReference type="AlphaFoldDB" id="A0A0P7ZKF8"/>
<dbReference type="EMBL" id="LKCM01000078">
    <property type="protein sequence ID" value="KPQ44532.1"/>
    <property type="molecule type" value="Genomic_DNA"/>
</dbReference>